<accession>X0XGB7</accession>
<name>X0XGB7_9ZZZZ</name>
<proteinExistence type="predicted"/>
<dbReference type="InterPro" id="IPR003439">
    <property type="entry name" value="ABC_transporter-like_ATP-bd"/>
</dbReference>
<evidence type="ECO:0000256" key="3">
    <source>
        <dbReference type="ARBA" id="ARBA00022737"/>
    </source>
</evidence>
<keyword evidence="8" id="KW-0267">Excision nuclease</keyword>
<organism evidence="12">
    <name type="scientific">marine sediment metagenome</name>
    <dbReference type="NCBI Taxonomy" id="412755"/>
    <lineage>
        <taxon>unclassified sequences</taxon>
        <taxon>metagenomes</taxon>
        <taxon>ecological metagenomes</taxon>
    </lineage>
</organism>
<keyword evidence="9" id="KW-0238">DNA-binding</keyword>
<dbReference type="SUPFAM" id="SSF52540">
    <property type="entry name" value="P-loop containing nucleoside triphosphate hydrolases"/>
    <property type="match status" value="1"/>
</dbReference>
<feature type="non-terminal residue" evidence="12">
    <location>
        <position position="1"/>
    </location>
</feature>
<dbReference type="PANTHER" id="PTHR43152:SF3">
    <property type="entry name" value="UVRABC SYSTEM PROTEIN A"/>
    <property type="match status" value="1"/>
</dbReference>
<evidence type="ECO:0000256" key="9">
    <source>
        <dbReference type="ARBA" id="ARBA00023125"/>
    </source>
</evidence>
<comment type="caution">
    <text evidence="12">The sequence shown here is derived from an EMBL/GenBank/DDBJ whole genome shotgun (WGS) entry which is preliminary data.</text>
</comment>
<evidence type="ECO:0000256" key="2">
    <source>
        <dbReference type="ARBA" id="ARBA00022490"/>
    </source>
</evidence>
<evidence type="ECO:0000256" key="1">
    <source>
        <dbReference type="ARBA" id="ARBA00004496"/>
    </source>
</evidence>
<keyword evidence="2" id="KW-0963">Cytoplasm</keyword>
<dbReference type="Pfam" id="PF00005">
    <property type="entry name" value="ABC_tran"/>
    <property type="match status" value="1"/>
</dbReference>
<evidence type="ECO:0000256" key="10">
    <source>
        <dbReference type="ARBA" id="ARBA00023204"/>
    </source>
</evidence>
<evidence type="ECO:0000313" key="12">
    <source>
        <dbReference type="EMBL" id="GAG35693.1"/>
    </source>
</evidence>
<evidence type="ECO:0000259" key="11">
    <source>
        <dbReference type="Pfam" id="PF00005"/>
    </source>
</evidence>
<keyword evidence="6" id="KW-0228">DNA excision</keyword>
<keyword evidence="7" id="KW-0067">ATP-binding</keyword>
<evidence type="ECO:0000256" key="7">
    <source>
        <dbReference type="ARBA" id="ARBA00022840"/>
    </source>
</evidence>
<dbReference type="GO" id="GO:0006281">
    <property type="term" value="P:DNA repair"/>
    <property type="evidence" value="ECO:0007669"/>
    <property type="project" value="UniProtKB-KW"/>
</dbReference>
<sequence>VKGGRCNACRGQGTKKIEMHFLPDVYVTCAECKGSRYNRETLEIRYRGKSIADVLKMRAEEALVFFENFPKIKQLLKTLNDVGLSYVELGQASTTLSGGEAQRVKLASELGKTATGRTLYVLDEPTTGLHFADIHSLLSVLNRLADMGNTIVIIEHNMDVIKCADWIIDLGPEGGEAGGRIVAQGTPEDITRCKQSYTGRFLRSKLNKS</sequence>
<feature type="domain" description="ABC transporter" evidence="11">
    <location>
        <begin position="62"/>
        <end position="127"/>
    </location>
</feature>
<dbReference type="InterPro" id="IPR027417">
    <property type="entry name" value="P-loop_NTPase"/>
</dbReference>
<comment type="subcellular location">
    <subcellularLocation>
        <location evidence="1">Cytoplasm</location>
    </subcellularLocation>
</comment>
<reference evidence="12" key="1">
    <citation type="journal article" date="2014" name="Front. Microbiol.">
        <title>High frequency of phylogenetically diverse reductive dehalogenase-homologous genes in deep subseafloor sedimentary metagenomes.</title>
        <authorList>
            <person name="Kawai M."/>
            <person name="Futagami T."/>
            <person name="Toyoda A."/>
            <person name="Takaki Y."/>
            <person name="Nishi S."/>
            <person name="Hori S."/>
            <person name="Arai W."/>
            <person name="Tsubouchi T."/>
            <person name="Morono Y."/>
            <person name="Uchiyama I."/>
            <person name="Ito T."/>
            <person name="Fujiyama A."/>
            <person name="Inagaki F."/>
            <person name="Takami H."/>
        </authorList>
    </citation>
    <scope>NUCLEOTIDE SEQUENCE</scope>
    <source>
        <strain evidence="12">Expedition CK06-06</strain>
    </source>
</reference>
<dbReference type="PANTHER" id="PTHR43152">
    <property type="entry name" value="UVRABC SYSTEM PROTEIN A"/>
    <property type="match status" value="1"/>
</dbReference>
<dbReference type="AlphaFoldDB" id="X0XGB7"/>
<keyword evidence="10" id="KW-0234">DNA repair</keyword>
<dbReference type="GO" id="GO:0005524">
    <property type="term" value="F:ATP binding"/>
    <property type="evidence" value="ECO:0007669"/>
    <property type="project" value="UniProtKB-KW"/>
</dbReference>
<dbReference type="Gene3D" id="1.20.1580.10">
    <property type="entry name" value="ABC transporter ATPase like domain"/>
    <property type="match status" value="1"/>
</dbReference>
<dbReference type="GO" id="GO:0003677">
    <property type="term" value="F:DNA binding"/>
    <property type="evidence" value="ECO:0007669"/>
    <property type="project" value="UniProtKB-KW"/>
</dbReference>
<evidence type="ECO:0000256" key="5">
    <source>
        <dbReference type="ARBA" id="ARBA00022763"/>
    </source>
</evidence>
<dbReference type="Gene3D" id="3.40.50.300">
    <property type="entry name" value="P-loop containing nucleotide triphosphate hydrolases"/>
    <property type="match status" value="1"/>
</dbReference>
<gene>
    <name evidence="12" type="ORF">S01H1_74287</name>
</gene>
<keyword evidence="3" id="KW-0677">Repeat</keyword>
<evidence type="ECO:0000256" key="4">
    <source>
        <dbReference type="ARBA" id="ARBA00022741"/>
    </source>
</evidence>
<dbReference type="EMBL" id="BARS01049690">
    <property type="protein sequence ID" value="GAG35693.1"/>
    <property type="molecule type" value="Genomic_DNA"/>
</dbReference>
<evidence type="ECO:0000256" key="8">
    <source>
        <dbReference type="ARBA" id="ARBA00022881"/>
    </source>
</evidence>
<keyword evidence="4" id="KW-0547">Nucleotide-binding</keyword>
<dbReference type="GO" id="GO:0016887">
    <property type="term" value="F:ATP hydrolysis activity"/>
    <property type="evidence" value="ECO:0007669"/>
    <property type="project" value="InterPro"/>
</dbReference>
<protein>
    <recommendedName>
        <fullName evidence="11">ABC transporter domain-containing protein</fullName>
    </recommendedName>
</protein>
<dbReference type="GO" id="GO:0004518">
    <property type="term" value="F:nuclease activity"/>
    <property type="evidence" value="ECO:0007669"/>
    <property type="project" value="UniProtKB-KW"/>
</dbReference>
<evidence type="ECO:0000256" key="6">
    <source>
        <dbReference type="ARBA" id="ARBA00022769"/>
    </source>
</evidence>
<dbReference type="GO" id="GO:0005737">
    <property type="term" value="C:cytoplasm"/>
    <property type="evidence" value="ECO:0007669"/>
    <property type="project" value="UniProtKB-SubCell"/>
</dbReference>
<keyword evidence="5" id="KW-0227">DNA damage</keyword>